<dbReference type="InterPro" id="IPR036291">
    <property type="entry name" value="NAD(P)-bd_dom_sf"/>
</dbReference>
<dbReference type="InterPro" id="IPR055170">
    <property type="entry name" value="GFO_IDH_MocA-like_dom"/>
</dbReference>
<name>A0A4Q2T9M5_9HYPH</name>
<keyword evidence="5" id="KW-1185">Reference proteome</keyword>
<evidence type="ECO:0000259" key="3">
    <source>
        <dbReference type="Pfam" id="PF22725"/>
    </source>
</evidence>
<dbReference type="PANTHER" id="PTHR43818:SF11">
    <property type="entry name" value="BCDNA.GH03377"/>
    <property type="match status" value="1"/>
</dbReference>
<dbReference type="Pfam" id="PF22725">
    <property type="entry name" value="GFO_IDH_MocA_C3"/>
    <property type="match status" value="1"/>
</dbReference>
<dbReference type="EMBL" id="SDVB01000191">
    <property type="protein sequence ID" value="RYC15760.1"/>
    <property type="molecule type" value="Genomic_DNA"/>
</dbReference>
<proteinExistence type="predicted"/>
<keyword evidence="1" id="KW-0560">Oxidoreductase</keyword>
<feature type="domain" description="Gfo/Idh/MocA-like oxidoreductase N-terminal" evidence="2">
    <location>
        <begin position="4"/>
        <end position="124"/>
    </location>
</feature>
<dbReference type="InterPro" id="IPR050463">
    <property type="entry name" value="Gfo/Idh/MocA_oxidrdct_glycsds"/>
</dbReference>
<dbReference type="Gene3D" id="3.40.50.720">
    <property type="entry name" value="NAD(P)-binding Rossmann-like Domain"/>
    <property type="match status" value="1"/>
</dbReference>
<feature type="domain" description="GFO/IDH/MocA-like oxidoreductase" evidence="3">
    <location>
        <begin position="136"/>
        <end position="256"/>
    </location>
</feature>
<reference evidence="4 5" key="1">
    <citation type="submission" date="2019-01" db="EMBL/GenBank/DDBJ databases">
        <authorList>
            <person name="Deng T."/>
        </authorList>
    </citation>
    <scope>NUCLEOTIDE SEQUENCE [LARGE SCALE GENOMIC DNA]</scope>
    <source>
        <strain evidence="4 5">F8825</strain>
    </source>
</reference>
<organism evidence="4 5">
    <name type="scientific">Ciceribacter ferrooxidans</name>
    <dbReference type="NCBI Taxonomy" id="2509717"/>
    <lineage>
        <taxon>Bacteria</taxon>
        <taxon>Pseudomonadati</taxon>
        <taxon>Pseudomonadota</taxon>
        <taxon>Alphaproteobacteria</taxon>
        <taxon>Hyphomicrobiales</taxon>
        <taxon>Rhizobiaceae</taxon>
        <taxon>Ciceribacter</taxon>
    </lineage>
</organism>
<dbReference type="SUPFAM" id="SSF51735">
    <property type="entry name" value="NAD(P)-binding Rossmann-fold domains"/>
    <property type="match status" value="1"/>
</dbReference>
<dbReference type="AlphaFoldDB" id="A0A4Q2T9M5"/>
<accession>A0A4Q2T9M5</accession>
<evidence type="ECO:0000256" key="1">
    <source>
        <dbReference type="ARBA" id="ARBA00023002"/>
    </source>
</evidence>
<dbReference type="PANTHER" id="PTHR43818">
    <property type="entry name" value="BCDNA.GH03377"/>
    <property type="match status" value="1"/>
</dbReference>
<sequence length="344" mass="37467">MTYKAVLCGCGSMAKGWLRALRDTPNLSDSVTVVGLVDIDRAAAEALAYESGLANVAIDTDLETMLRRTSPDLLFDIVIPSARRAVVAAGLAHGCHVLSEKPMAASIEEARELRERADRAGRLHAVVQNRRFIAGVRRIRRLIEENLLGRLTGLHCDFFLGPHFGGFREEMDHVLLLDMAIHTFDAARFMSGKDPLAVYCHEYNPPGSWYRHGAAADAIFEFSDEVVFTYRGSWCAEGGPTSWESAWRIVGTKGTLLWDGADTFEAKVVAGTDGFLRPLEPVIVPAPANEADTHGHASVIESFVSAVRGGSRPETDGSDNIKSLAMVFGAIDSARDRRRVTIAA</sequence>
<dbReference type="OrthoDB" id="9800252at2"/>
<dbReference type="RefSeq" id="WP_129331708.1">
    <property type="nucleotide sequence ID" value="NZ_SDVB01000191.1"/>
</dbReference>
<dbReference type="GO" id="GO:0000166">
    <property type="term" value="F:nucleotide binding"/>
    <property type="evidence" value="ECO:0007669"/>
    <property type="project" value="InterPro"/>
</dbReference>
<protein>
    <submittedName>
        <fullName evidence="4">Gfo/Idh/MocA family oxidoreductase</fullName>
    </submittedName>
</protein>
<evidence type="ECO:0000313" key="5">
    <source>
        <dbReference type="Proteomes" id="UP000291088"/>
    </source>
</evidence>
<dbReference type="Proteomes" id="UP000291088">
    <property type="component" value="Unassembled WGS sequence"/>
</dbReference>
<dbReference type="SUPFAM" id="SSF55347">
    <property type="entry name" value="Glyceraldehyde-3-phosphate dehydrogenase-like, C-terminal domain"/>
    <property type="match status" value="1"/>
</dbReference>
<dbReference type="GO" id="GO:0016491">
    <property type="term" value="F:oxidoreductase activity"/>
    <property type="evidence" value="ECO:0007669"/>
    <property type="project" value="UniProtKB-KW"/>
</dbReference>
<comment type="caution">
    <text evidence="4">The sequence shown here is derived from an EMBL/GenBank/DDBJ whole genome shotgun (WGS) entry which is preliminary data.</text>
</comment>
<dbReference type="Gene3D" id="3.30.360.10">
    <property type="entry name" value="Dihydrodipicolinate Reductase, domain 2"/>
    <property type="match status" value="1"/>
</dbReference>
<dbReference type="InterPro" id="IPR000683">
    <property type="entry name" value="Gfo/Idh/MocA-like_OxRdtase_N"/>
</dbReference>
<evidence type="ECO:0000313" key="4">
    <source>
        <dbReference type="EMBL" id="RYC15760.1"/>
    </source>
</evidence>
<dbReference type="Pfam" id="PF01408">
    <property type="entry name" value="GFO_IDH_MocA"/>
    <property type="match status" value="1"/>
</dbReference>
<gene>
    <name evidence="4" type="ORF">EUU22_09095</name>
</gene>
<evidence type="ECO:0000259" key="2">
    <source>
        <dbReference type="Pfam" id="PF01408"/>
    </source>
</evidence>